<evidence type="ECO:0000256" key="1">
    <source>
        <dbReference type="SAM" id="MobiDB-lite"/>
    </source>
</evidence>
<reference evidence="2 3" key="1">
    <citation type="submission" date="2021-04" db="EMBL/GenBank/DDBJ databases">
        <authorList>
            <person name="Bliznina A."/>
        </authorList>
    </citation>
    <scope>NUCLEOTIDE SEQUENCE [LARGE SCALE GENOMIC DNA]</scope>
</reference>
<dbReference type="EMBL" id="OU015568">
    <property type="protein sequence ID" value="CAG5077250.1"/>
    <property type="molecule type" value="Genomic_DNA"/>
</dbReference>
<gene>
    <name evidence="2" type="ORF">OKIOD_LOCUS222</name>
</gene>
<accession>A0ABN7RH13</accession>
<evidence type="ECO:0000313" key="3">
    <source>
        <dbReference type="Proteomes" id="UP001158576"/>
    </source>
</evidence>
<feature type="compositionally biased region" description="Basic and acidic residues" evidence="1">
    <location>
        <begin position="118"/>
        <end position="133"/>
    </location>
</feature>
<organism evidence="2 3">
    <name type="scientific">Oikopleura dioica</name>
    <name type="common">Tunicate</name>
    <dbReference type="NCBI Taxonomy" id="34765"/>
    <lineage>
        <taxon>Eukaryota</taxon>
        <taxon>Metazoa</taxon>
        <taxon>Chordata</taxon>
        <taxon>Tunicata</taxon>
        <taxon>Appendicularia</taxon>
        <taxon>Copelata</taxon>
        <taxon>Oikopleuridae</taxon>
        <taxon>Oikopleura</taxon>
    </lineage>
</organism>
<proteinExistence type="predicted"/>
<protein>
    <submittedName>
        <fullName evidence="2">Oidioi.mRNA.OKI2018_I69.PAR.g8664.t1.cds</fullName>
    </submittedName>
</protein>
<name>A0ABN7RH13_OIKDI</name>
<dbReference type="CDD" id="cd17039">
    <property type="entry name" value="Ubl_ubiquitin_like"/>
    <property type="match status" value="1"/>
</dbReference>
<keyword evidence="3" id="KW-1185">Reference proteome</keyword>
<dbReference type="Proteomes" id="UP001158576">
    <property type="component" value="Chromosome PAR"/>
</dbReference>
<evidence type="ECO:0000313" key="2">
    <source>
        <dbReference type="EMBL" id="CAG5077250.1"/>
    </source>
</evidence>
<sequence length="218" mass="24991">MADDAKVHQLKELVIQKLNEGEFAGLGVPKTDNMRLIRQGIELKPNQAAISQFVMASGDVLHSQLPNPLSLLLQRRMIINQADEEPSREATKMRNMSIYQRNFEECVKASKRGINPSERPRYNDPSREPPRDPILRDLGDMVDDLGNALIQWSSQLQIAADVLLADRKYKDDGRLERERWLIDNNMQAARYLSPIVKQLSAFIFPINRGEDPRIFKVK</sequence>
<feature type="region of interest" description="Disordered" evidence="1">
    <location>
        <begin position="109"/>
        <end position="133"/>
    </location>
</feature>